<comment type="caution">
    <text evidence="2">The sequence shown here is derived from an EMBL/GenBank/DDBJ whole genome shotgun (WGS) entry which is preliminary data.</text>
</comment>
<dbReference type="EMBL" id="NCXO01000058">
    <property type="protein sequence ID" value="OSC27599.1"/>
    <property type="molecule type" value="Genomic_DNA"/>
</dbReference>
<feature type="domain" description="DNA primase/polymerase bifunctional N-terminal" evidence="1">
    <location>
        <begin position="11"/>
        <end position="159"/>
    </location>
</feature>
<gene>
    <name evidence="2" type="ORF">B8W67_18050</name>
</gene>
<reference evidence="2 3" key="1">
    <citation type="submission" date="2017-04" db="EMBL/GenBank/DDBJ databases">
        <title>The new phylogeny of genus Mycobacterium.</title>
        <authorList>
            <person name="Tortoli E."/>
            <person name="Trovato A."/>
            <person name="Cirillo D.M."/>
        </authorList>
    </citation>
    <scope>NUCLEOTIDE SEQUENCE [LARGE SCALE GENOMIC DNA]</scope>
    <source>
        <strain evidence="2 3">KCTC 19819</strain>
    </source>
</reference>
<dbReference type="CDD" id="cd04859">
    <property type="entry name" value="Prim_Pol"/>
    <property type="match status" value="1"/>
</dbReference>
<organism evidence="2 3">
    <name type="scientific">Mycolicibacillus koreensis</name>
    <dbReference type="NCBI Taxonomy" id="1069220"/>
    <lineage>
        <taxon>Bacteria</taxon>
        <taxon>Bacillati</taxon>
        <taxon>Actinomycetota</taxon>
        <taxon>Actinomycetes</taxon>
        <taxon>Mycobacteriales</taxon>
        <taxon>Mycobacteriaceae</taxon>
        <taxon>Mycolicibacillus</taxon>
    </lineage>
</organism>
<evidence type="ECO:0000313" key="3">
    <source>
        <dbReference type="Proteomes" id="UP000193577"/>
    </source>
</evidence>
<keyword evidence="3" id="KW-1185">Reference proteome</keyword>
<dbReference type="InterPro" id="IPR015330">
    <property type="entry name" value="DNA_primase/pol_bifunc_N"/>
</dbReference>
<evidence type="ECO:0000313" key="2">
    <source>
        <dbReference type="EMBL" id="OSC27599.1"/>
    </source>
</evidence>
<name>A0AA91PBG8_9MYCO</name>
<dbReference type="Pfam" id="PF09250">
    <property type="entry name" value="Prim-Pol"/>
    <property type="match status" value="1"/>
</dbReference>
<evidence type="ECO:0000259" key="1">
    <source>
        <dbReference type="SMART" id="SM00943"/>
    </source>
</evidence>
<proteinExistence type="predicted"/>
<dbReference type="RefSeq" id="WP_085305460.1">
    <property type="nucleotide sequence ID" value="NZ_AP022594.1"/>
</dbReference>
<dbReference type="AlphaFoldDB" id="A0AA91PBG8"/>
<sequence length="256" mass="28780">MKTRSIFRRLAAEFAAQGQRIFPLVPGTKRPYAGSHGHLDATDDPLVVSRWASEMPDANIGIRPPDNLIVLDFDSPEALSWSTEQGLELPPTRTVATRRGWHYYYRLKEPIKARAHVPDVKIDIKTERGFVLAPGSVVEGHGYRLLHEGPVTELPTDWLPLVIRPRPVPRTVDQEGRYQGDPTRLARLLNVMRPGEGRRSFLRWALCQAHRDYAGAELAQAIHALIEAADCIGLDSDNTAELAEWAASQFHQETER</sequence>
<dbReference type="SUPFAM" id="SSF56747">
    <property type="entry name" value="Prim-pol domain"/>
    <property type="match status" value="1"/>
</dbReference>
<dbReference type="Proteomes" id="UP000193577">
    <property type="component" value="Unassembled WGS sequence"/>
</dbReference>
<dbReference type="SMART" id="SM00943">
    <property type="entry name" value="Prim-Pol"/>
    <property type="match status" value="1"/>
</dbReference>
<protein>
    <recommendedName>
        <fullName evidence="1">DNA primase/polymerase bifunctional N-terminal domain-containing protein</fullName>
    </recommendedName>
</protein>
<accession>A0AA91PBG8</accession>